<name>A0ABX0W3N3_9RHOB</name>
<accession>A0ABX0W3N3</accession>
<evidence type="ECO:0000259" key="1">
    <source>
        <dbReference type="PROSITE" id="PS50943"/>
    </source>
</evidence>
<dbReference type="SMART" id="SM00530">
    <property type="entry name" value="HTH_XRE"/>
    <property type="match status" value="1"/>
</dbReference>
<dbReference type="InterPro" id="IPR018653">
    <property type="entry name" value="ScfR_C"/>
</dbReference>
<proteinExistence type="predicted"/>
<dbReference type="PROSITE" id="PS50943">
    <property type="entry name" value="HTH_CROC1"/>
    <property type="match status" value="1"/>
</dbReference>
<feature type="domain" description="HTH cro/C1-type" evidence="1">
    <location>
        <begin position="11"/>
        <end position="65"/>
    </location>
</feature>
<keyword evidence="3" id="KW-1185">Reference proteome</keyword>
<gene>
    <name evidence="2" type="ORF">HCZ30_15595</name>
</gene>
<organism evidence="2 3">
    <name type="scientific">Marivivens donghaensis</name>
    <dbReference type="NCBI Taxonomy" id="1699413"/>
    <lineage>
        <taxon>Bacteria</taxon>
        <taxon>Pseudomonadati</taxon>
        <taxon>Pseudomonadota</taxon>
        <taxon>Alphaproteobacteria</taxon>
        <taxon>Rhodobacterales</taxon>
        <taxon>Paracoccaceae</taxon>
        <taxon>Marivivens group</taxon>
        <taxon>Marivivens</taxon>
    </lineage>
</organism>
<comment type="caution">
    <text evidence="2">The sequence shown here is derived from an EMBL/GenBank/DDBJ whole genome shotgun (WGS) entry which is preliminary data.</text>
</comment>
<evidence type="ECO:0000313" key="3">
    <source>
        <dbReference type="Proteomes" id="UP000709466"/>
    </source>
</evidence>
<dbReference type="Gene3D" id="1.10.260.40">
    <property type="entry name" value="lambda repressor-like DNA-binding domains"/>
    <property type="match status" value="1"/>
</dbReference>
<dbReference type="Pfam" id="PF09856">
    <property type="entry name" value="ScfRs"/>
    <property type="match status" value="1"/>
</dbReference>
<dbReference type="SUPFAM" id="SSF47413">
    <property type="entry name" value="lambda repressor-like DNA-binding domains"/>
    <property type="match status" value="1"/>
</dbReference>
<sequence length="427" mass="46826">MPQRQLTGSRIRERRTDLGIKQSELAEKVGISASYLNLIEHNRRRIGGKLLNSLAREMKTDPSSLVEGAETALLDQLREAAAADRAAGAELGRTEDFAGRFTGWSNLVVRQARRINDLETRVKALTDRLAHDPQLATSLHEVISSATSIRSASSILVGEEEVDRDWQRRFHRNIYEDSQRLADASRALVAYLDAPSDEGSVAMSPQEEVEAYLDAQSFHLPYLEGDGTPQHAPTLRSKAASSLLSEFRRVYKEDVQAMPLDDFSASAMELNHDPALLADRFRVSLSAAMRRLATLPVDLGHPEFGLVILDGSGTILIQKQITGFGLPRSAVCPLWPAFRAFTQPMQPIRRDVQLPVEGGGRFRCFAIASPVGPASFDAPPTLEVTMLVRAIAPSGQPADPVGVACRVCSRSGCRTRREPSILNEAPN</sequence>
<dbReference type="CDD" id="cd00093">
    <property type="entry name" value="HTH_XRE"/>
    <property type="match status" value="1"/>
</dbReference>
<dbReference type="InterPro" id="IPR001387">
    <property type="entry name" value="Cro/C1-type_HTH"/>
</dbReference>
<dbReference type="InterPro" id="IPR010982">
    <property type="entry name" value="Lambda_DNA-bd_dom_sf"/>
</dbReference>
<reference evidence="2 3" key="1">
    <citation type="submission" date="2020-03" db="EMBL/GenBank/DDBJ databases">
        <title>Bacterial isolates of synthetic phycosphere.</title>
        <authorList>
            <person name="Fu H."/>
            <person name="Moran M.A."/>
        </authorList>
    </citation>
    <scope>NUCLEOTIDE SEQUENCE [LARGE SCALE GENOMIC DNA]</scope>
    <source>
        <strain evidence="2 3">HF1</strain>
    </source>
</reference>
<dbReference type="EMBL" id="JAATOP010000015">
    <property type="protein sequence ID" value="NIY73854.1"/>
    <property type="molecule type" value="Genomic_DNA"/>
</dbReference>
<evidence type="ECO:0000313" key="2">
    <source>
        <dbReference type="EMBL" id="NIY73854.1"/>
    </source>
</evidence>
<protein>
    <submittedName>
        <fullName evidence="2">Helix-turn-helix domain-containing protein</fullName>
    </submittedName>
</protein>
<dbReference type="Proteomes" id="UP000709466">
    <property type="component" value="Unassembled WGS sequence"/>
</dbReference>
<dbReference type="RefSeq" id="WP_167639240.1">
    <property type="nucleotide sequence ID" value="NZ_JAATOP010000015.1"/>
</dbReference>
<dbReference type="Pfam" id="PF01381">
    <property type="entry name" value="HTH_3"/>
    <property type="match status" value="1"/>
</dbReference>